<dbReference type="PANTHER" id="PTHR12770">
    <property type="entry name" value="RUS1 FAMILY PROTEIN C16ORF58"/>
    <property type="match status" value="1"/>
</dbReference>
<sequence>MAPTVGVKRSATQTITLPPPDARFAVREAVRATITSPPVEAPEATAKTAVPAPAVEGFLCLEEVDGRRWSYVVDGGTGKGRGRGGAAVPVGASVRAVPLQSPLPPAEVTPGAIAINWILKDGAGRVGKMLFARQGKKFDNDLKQLRFSSDLLLEIGAGIELATAAFPQFFLPMACVANVVKNVAAVTSTSTRTPIYKAYARGENIGDVTAKGESVGNIADLLGTGLSIFISKRNPSLVTSFALLSCGYLLSSYQEVRSVVLNTLNRARFTVAVDSFIKTGYVPSLKEGNSQETIFNPPWQHEPVSIGSRFGEAFQEPASFVATRPLFEDERYMVTYNPAKDKVYALLKDQAKPDDIVKAAFHAHVLLHFINASHARKHMNSNRSDKYGNLLPLNMDFMAHIAESCKIVSSSYGTFKKKAREQGNCRFRLSFVEGSVHMERNKLLQTFENFPILCLSKSLRFTEKGEAVKEKSVSVVLLSGGQGKRMGASMPKQYLPLLGVPIALHSLKTFCLLKEVKEVVVVCDPDYKDVFEDSIENVQIPIKFALPGKERQDSVFNGLQEIDGDSELVCVHDSARPLVSSDDVKKVLEDAAVHGAAVLGVPVKATIKEVSLYHPDDDQYGELADIFGKFFLSNNYLMADSDSFVVKTLDRKTLWEMQTPQVMKPNLLRDGFELVKRDGLEVTDDVSIVEYLKHPVYITEGSYTNIKVTTPDDLLLAERLMNEK</sequence>
<dbReference type="InterPro" id="IPR057404">
    <property type="entry name" value="RUS6_N"/>
</dbReference>
<comment type="caution">
    <text evidence="8">The sequence shown here is derived from an EMBL/GenBank/DDBJ whole genome shotgun (WGS) entry which is preliminary data.</text>
</comment>
<dbReference type="Pfam" id="PF24160">
    <property type="entry name" value="UVB_sens_C"/>
    <property type="match status" value="1"/>
</dbReference>
<name>A0A8J5RYW9_ZIZPA</name>
<reference evidence="8" key="1">
    <citation type="journal article" date="2021" name="bioRxiv">
        <title>Whole Genome Assembly and Annotation of Northern Wild Rice, Zizania palustris L., Supports a Whole Genome Duplication in the Zizania Genus.</title>
        <authorList>
            <person name="Haas M."/>
            <person name="Kono T."/>
            <person name="Macchietto M."/>
            <person name="Millas R."/>
            <person name="McGilp L."/>
            <person name="Shao M."/>
            <person name="Duquette J."/>
            <person name="Hirsch C.N."/>
            <person name="Kimball J."/>
        </authorList>
    </citation>
    <scope>NUCLEOTIDE SEQUENCE</scope>
    <source>
        <tissue evidence="8">Fresh leaf tissue</tissue>
    </source>
</reference>
<comment type="similarity">
    <text evidence="1">Belongs to the RUS1 family.</text>
</comment>
<reference evidence="8" key="2">
    <citation type="submission" date="2021-02" db="EMBL/GenBank/DDBJ databases">
        <authorList>
            <person name="Kimball J.A."/>
            <person name="Haas M.W."/>
            <person name="Macchietto M."/>
            <person name="Kono T."/>
            <person name="Duquette J."/>
            <person name="Shao M."/>
        </authorList>
    </citation>
    <scope>NUCLEOTIDE SEQUENCE</scope>
    <source>
        <tissue evidence="8">Fresh leaf tissue</tissue>
    </source>
</reference>
<dbReference type="InterPro" id="IPR055412">
    <property type="entry name" value="UVB_sens_C"/>
</dbReference>
<dbReference type="Pfam" id="PF24162">
    <property type="entry name" value="RUS6_N"/>
    <property type="match status" value="1"/>
</dbReference>
<gene>
    <name evidence="8" type="ORF">GUJ93_ZPchr0001g31001</name>
</gene>
<dbReference type="OrthoDB" id="364779at2759"/>
<dbReference type="InterPro" id="IPR001228">
    <property type="entry name" value="IspD"/>
</dbReference>
<keyword evidence="4" id="KW-0548">Nucleotidyltransferase</keyword>
<dbReference type="InterPro" id="IPR018294">
    <property type="entry name" value="ISPD_synthase_CS"/>
</dbReference>
<feature type="domain" description="Root UVB sensitive protein C-terminal" evidence="6">
    <location>
        <begin position="282"/>
        <end position="423"/>
    </location>
</feature>
<evidence type="ECO:0000256" key="2">
    <source>
        <dbReference type="ARBA" id="ARBA00009789"/>
    </source>
</evidence>
<evidence type="ECO:0000259" key="7">
    <source>
        <dbReference type="Pfam" id="PF24162"/>
    </source>
</evidence>
<dbReference type="AlphaFoldDB" id="A0A8J5RYW9"/>
<dbReference type="Pfam" id="PF04884">
    <property type="entry name" value="UVB_sens_prot"/>
    <property type="match status" value="1"/>
</dbReference>
<dbReference type="InterPro" id="IPR034683">
    <property type="entry name" value="IspD/TarI"/>
</dbReference>
<evidence type="ECO:0000256" key="3">
    <source>
        <dbReference type="ARBA" id="ARBA00022679"/>
    </source>
</evidence>
<evidence type="ECO:0008006" key="10">
    <source>
        <dbReference type="Google" id="ProtNLM"/>
    </source>
</evidence>
<dbReference type="Pfam" id="PF01128">
    <property type="entry name" value="IspD"/>
    <property type="match status" value="2"/>
</dbReference>
<dbReference type="PROSITE" id="PS01295">
    <property type="entry name" value="ISPD"/>
    <property type="match status" value="1"/>
</dbReference>
<dbReference type="PANTHER" id="PTHR12770:SF26">
    <property type="entry name" value="OS01G0886900 PROTEIN"/>
    <property type="match status" value="1"/>
</dbReference>
<dbReference type="GO" id="GO:0050518">
    <property type="term" value="F:2-C-methyl-D-erythritol 4-phosphate cytidylyltransferase activity"/>
    <property type="evidence" value="ECO:0007669"/>
    <property type="project" value="InterPro"/>
</dbReference>
<evidence type="ECO:0000259" key="5">
    <source>
        <dbReference type="Pfam" id="PF04884"/>
    </source>
</evidence>
<accession>A0A8J5RYW9</accession>
<comment type="similarity">
    <text evidence="2">Belongs to the IspD/TarI cytidylyltransferase family. IspD subfamily.</text>
</comment>
<evidence type="ECO:0000256" key="1">
    <source>
        <dbReference type="ARBA" id="ARBA00007558"/>
    </source>
</evidence>
<protein>
    <recommendedName>
        <fullName evidence="10">2-C-methyl-D-erythritol 4-phosphate cytidylyltransferase</fullName>
    </recommendedName>
</protein>
<dbReference type="EMBL" id="JAAALK010000288">
    <property type="protein sequence ID" value="KAG8054428.1"/>
    <property type="molecule type" value="Genomic_DNA"/>
</dbReference>
<dbReference type="CDD" id="cd02516">
    <property type="entry name" value="CDP-ME_synthetase"/>
    <property type="match status" value="1"/>
</dbReference>
<dbReference type="GO" id="GO:0008299">
    <property type="term" value="P:isoprenoid biosynthetic process"/>
    <property type="evidence" value="ECO:0007669"/>
    <property type="project" value="InterPro"/>
</dbReference>
<dbReference type="HAMAP" id="MF_00108">
    <property type="entry name" value="IspD"/>
    <property type="match status" value="1"/>
</dbReference>
<feature type="domain" description="Protein root UVB sensitive 6 N-terminal" evidence="7">
    <location>
        <begin position="21"/>
        <end position="102"/>
    </location>
</feature>
<evidence type="ECO:0000256" key="4">
    <source>
        <dbReference type="ARBA" id="ARBA00022695"/>
    </source>
</evidence>
<proteinExistence type="inferred from homology"/>
<evidence type="ECO:0000313" key="8">
    <source>
        <dbReference type="EMBL" id="KAG8054428.1"/>
    </source>
</evidence>
<evidence type="ECO:0000259" key="6">
    <source>
        <dbReference type="Pfam" id="PF24160"/>
    </source>
</evidence>
<organism evidence="8 9">
    <name type="scientific">Zizania palustris</name>
    <name type="common">Northern wild rice</name>
    <dbReference type="NCBI Taxonomy" id="103762"/>
    <lineage>
        <taxon>Eukaryota</taxon>
        <taxon>Viridiplantae</taxon>
        <taxon>Streptophyta</taxon>
        <taxon>Embryophyta</taxon>
        <taxon>Tracheophyta</taxon>
        <taxon>Spermatophyta</taxon>
        <taxon>Magnoliopsida</taxon>
        <taxon>Liliopsida</taxon>
        <taxon>Poales</taxon>
        <taxon>Poaceae</taxon>
        <taxon>BOP clade</taxon>
        <taxon>Oryzoideae</taxon>
        <taxon>Oryzeae</taxon>
        <taxon>Zizaniinae</taxon>
        <taxon>Zizania</taxon>
    </lineage>
</organism>
<keyword evidence="3" id="KW-0808">Transferase</keyword>
<keyword evidence="9" id="KW-1185">Reference proteome</keyword>
<dbReference type="Proteomes" id="UP000729402">
    <property type="component" value="Unassembled WGS sequence"/>
</dbReference>
<dbReference type="InterPro" id="IPR054549">
    <property type="entry name" value="UVB_sens_RUS_dom"/>
</dbReference>
<evidence type="ECO:0000313" key="9">
    <source>
        <dbReference type="Proteomes" id="UP000729402"/>
    </source>
</evidence>
<feature type="domain" description="Protein root UVB sensitive/RUS" evidence="5">
    <location>
        <begin position="107"/>
        <end position="279"/>
    </location>
</feature>
<dbReference type="InterPro" id="IPR006968">
    <property type="entry name" value="RUS_fam"/>
</dbReference>